<evidence type="ECO:0000313" key="1">
    <source>
        <dbReference type="EMBL" id="CAG8673463.1"/>
    </source>
</evidence>
<dbReference type="AlphaFoldDB" id="A0A9N9EG27"/>
<feature type="non-terminal residue" evidence="1">
    <location>
        <position position="1"/>
    </location>
</feature>
<accession>A0A9N9EG27</accession>
<dbReference type="Proteomes" id="UP000789570">
    <property type="component" value="Unassembled WGS sequence"/>
</dbReference>
<comment type="caution">
    <text evidence="1">The sequence shown here is derived from an EMBL/GenBank/DDBJ whole genome shotgun (WGS) entry which is preliminary data.</text>
</comment>
<sequence>SYTNISATVNLLTVKEVKVKSRDNVKNILNMRKELDLKDKDINKLYDQRVMSNTFLALKYEMLVNPPLSISVRPAVKLLEFINKIQESK</sequence>
<name>A0A9N9EG27_9GLOM</name>
<dbReference type="Gene3D" id="1.10.150.50">
    <property type="entry name" value="Transcription Factor, Ets-1"/>
    <property type="match status" value="1"/>
</dbReference>
<keyword evidence="2" id="KW-1185">Reference proteome</keyword>
<protein>
    <submittedName>
        <fullName evidence="1">17963_t:CDS:1</fullName>
    </submittedName>
</protein>
<organism evidence="1 2">
    <name type="scientific">Funneliformis caledonium</name>
    <dbReference type="NCBI Taxonomy" id="1117310"/>
    <lineage>
        <taxon>Eukaryota</taxon>
        <taxon>Fungi</taxon>
        <taxon>Fungi incertae sedis</taxon>
        <taxon>Mucoromycota</taxon>
        <taxon>Glomeromycotina</taxon>
        <taxon>Glomeromycetes</taxon>
        <taxon>Glomerales</taxon>
        <taxon>Glomeraceae</taxon>
        <taxon>Funneliformis</taxon>
    </lineage>
</organism>
<dbReference type="OrthoDB" id="2411216at2759"/>
<dbReference type="EMBL" id="CAJVPQ010005654">
    <property type="protein sequence ID" value="CAG8673463.1"/>
    <property type="molecule type" value="Genomic_DNA"/>
</dbReference>
<proteinExistence type="predicted"/>
<reference evidence="1" key="1">
    <citation type="submission" date="2021-06" db="EMBL/GenBank/DDBJ databases">
        <authorList>
            <person name="Kallberg Y."/>
            <person name="Tangrot J."/>
            <person name="Rosling A."/>
        </authorList>
    </citation>
    <scope>NUCLEOTIDE SEQUENCE</scope>
    <source>
        <strain evidence="1">UK204</strain>
    </source>
</reference>
<dbReference type="InterPro" id="IPR013761">
    <property type="entry name" value="SAM/pointed_sf"/>
</dbReference>
<evidence type="ECO:0000313" key="2">
    <source>
        <dbReference type="Proteomes" id="UP000789570"/>
    </source>
</evidence>
<gene>
    <name evidence="1" type="ORF">FCALED_LOCUS12134</name>
</gene>